<dbReference type="PANTHER" id="PTHR32309:SF31">
    <property type="entry name" value="CAPSULAR EXOPOLYSACCHARIDE FAMILY"/>
    <property type="match status" value="1"/>
</dbReference>
<dbReference type="EMBL" id="BAAAFI010000047">
    <property type="protein sequence ID" value="GAA0880920.1"/>
    <property type="molecule type" value="Genomic_DNA"/>
</dbReference>
<dbReference type="PANTHER" id="PTHR32309">
    <property type="entry name" value="TYROSINE-PROTEIN KINASE"/>
    <property type="match status" value="1"/>
</dbReference>
<name>A0ABN1N583_9BACT</name>
<evidence type="ECO:0000313" key="2">
    <source>
        <dbReference type="EMBL" id="GAA0880920.1"/>
    </source>
</evidence>
<evidence type="ECO:0000256" key="1">
    <source>
        <dbReference type="SAM" id="Phobius"/>
    </source>
</evidence>
<organism evidence="2 3">
    <name type="scientific">Algoriphagus jejuensis</name>
    <dbReference type="NCBI Taxonomy" id="419934"/>
    <lineage>
        <taxon>Bacteria</taxon>
        <taxon>Pseudomonadati</taxon>
        <taxon>Bacteroidota</taxon>
        <taxon>Cytophagia</taxon>
        <taxon>Cytophagales</taxon>
        <taxon>Cyclobacteriaceae</taxon>
        <taxon>Algoriphagus</taxon>
    </lineage>
</organism>
<accession>A0ABN1N583</accession>
<protein>
    <recommendedName>
        <fullName evidence="4">Lipopolysaccharide biosynthesis protein</fullName>
    </recommendedName>
</protein>
<dbReference type="RefSeq" id="WP_343854516.1">
    <property type="nucleotide sequence ID" value="NZ_BAAAFI010000047.1"/>
</dbReference>
<proteinExistence type="predicted"/>
<keyword evidence="1" id="KW-0812">Transmembrane</keyword>
<comment type="caution">
    <text evidence="2">The sequence shown here is derived from an EMBL/GenBank/DDBJ whole genome shotgun (WGS) entry which is preliminary data.</text>
</comment>
<keyword evidence="1" id="KW-1133">Transmembrane helix</keyword>
<sequence>MAQPQDDNPQQKVAVTETKSDRRASLQEDEILVKDLFLKIREWWDYLFNYWWIILLSGIVGASLGLVYSLSNRQIFTAEITFVLEEGDGVGVGGLSQYAGIASMAGVDLGGGGGGIFQGDNILELYKSRRMIQETLLAKDTFQGKEQLLIDRYIDFNNLREDWDKIPSLKDIRFDNSEKFTRTQDSIVGEFVDRINQGTLKVTKPDANLSIISVKVKSEDEFFAKSFADNIVDKVNNFYVKTKTKKSMENLSILQNQADSVREVLNASLGEVAQALDASFNLNPAYQTLRVASQKKQIDVQANSAIYQEIVKNLEMAKISFRNAKPLIQVIDVPVFPLKKERFGIAKGIVLGGVLFGIFAVVSLIARRVISQIIA</sequence>
<evidence type="ECO:0008006" key="4">
    <source>
        <dbReference type="Google" id="ProtNLM"/>
    </source>
</evidence>
<feature type="transmembrane region" description="Helical" evidence="1">
    <location>
        <begin position="50"/>
        <end position="70"/>
    </location>
</feature>
<dbReference type="InterPro" id="IPR050445">
    <property type="entry name" value="Bact_polysacc_biosynth/exp"/>
</dbReference>
<keyword evidence="3" id="KW-1185">Reference proteome</keyword>
<gene>
    <name evidence="2" type="ORF">GCM10009119_38900</name>
</gene>
<dbReference type="Proteomes" id="UP001500469">
    <property type="component" value="Unassembled WGS sequence"/>
</dbReference>
<keyword evidence="1" id="KW-0472">Membrane</keyword>
<reference evidence="2 3" key="1">
    <citation type="journal article" date="2019" name="Int. J. Syst. Evol. Microbiol.">
        <title>The Global Catalogue of Microorganisms (GCM) 10K type strain sequencing project: providing services to taxonomists for standard genome sequencing and annotation.</title>
        <authorList>
            <consortium name="The Broad Institute Genomics Platform"/>
            <consortium name="The Broad Institute Genome Sequencing Center for Infectious Disease"/>
            <person name="Wu L."/>
            <person name="Ma J."/>
        </authorList>
    </citation>
    <scope>NUCLEOTIDE SEQUENCE [LARGE SCALE GENOMIC DNA]</scope>
    <source>
        <strain evidence="2 3">JCM 16112</strain>
    </source>
</reference>
<feature type="transmembrane region" description="Helical" evidence="1">
    <location>
        <begin position="349"/>
        <end position="370"/>
    </location>
</feature>
<evidence type="ECO:0000313" key="3">
    <source>
        <dbReference type="Proteomes" id="UP001500469"/>
    </source>
</evidence>